<feature type="compositionally biased region" description="Low complexity" evidence="1">
    <location>
        <begin position="21"/>
        <end position="35"/>
    </location>
</feature>
<feature type="region of interest" description="Disordered" evidence="1">
    <location>
        <begin position="1"/>
        <end position="42"/>
    </location>
</feature>
<reference evidence="3" key="1">
    <citation type="submission" date="2009-11" db="EMBL/GenBank/DDBJ databases">
        <title>The complete chromosome 1 of Sphaerobacter thermophilus DSM 20745.</title>
        <authorList>
            <person name="Lucas S."/>
            <person name="Copeland A."/>
            <person name="Lapidus A."/>
            <person name="Glavina del Rio T."/>
            <person name="Dalin E."/>
            <person name="Tice H."/>
            <person name="Bruce D."/>
            <person name="Goodwin L."/>
            <person name="Pitluck S."/>
            <person name="Kyrpides N."/>
            <person name="Mavromatis K."/>
            <person name="Ivanova N."/>
            <person name="Mikhailova N."/>
            <person name="LaButti K.M."/>
            <person name="Clum A."/>
            <person name="Sun H.I."/>
            <person name="Brettin T."/>
            <person name="Detter J.C."/>
            <person name="Han C."/>
            <person name="Larimer F."/>
            <person name="Land M."/>
            <person name="Hauser L."/>
            <person name="Markowitz V."/>
            <person name="Cheng J.F."/>
            <person name="Hugenholtz P."/>
            <person name="Woyke T."/>
            <person name="Wu D."/>
            <person name="Steenblock K."/>
            <person name="Schneider S."/>
            <person name="Pukall R."/>
            <person name="Goeker M."/>
            <person name="Klenk H.P."/>
            <person name="Eisen J.A."/>
        </authorList>
    </citation>
    <scope>NUCLEOTIDE SEQUENCE [LARGE SCALE GENOMIC DNA]</scope>
    <source>
        <strain evidence="3">ATCC 49802 / DSM 20745 / S 6022</strain>
    </source>
</reference>
<protein>
    <submittedName>
        <fullName evidence="2">Uncharacterized protein</fullName>
    </submittedName>
</protein>
<proteinExistence type="predicted"/>
<dbReference type="Proteomes" id="UP000002027">
    <property type="component" value="Chromosome 1"/>
</dbReference>
<sequence length="64" mass="6461">MNQQPAEHAGPVTGEQRSPQPAGTAANENNETTTPPAAPGLVMITTDDAGVCTGDACTLPVKDD</sequence>
<gene>
    <name evidence="2" type="ordered locus">Sthe_0352</name>
</gene>
<keyword evidence="3" id="KW-1185">Reference proteome</keyword>
<dbReference type="EMBL" id="CP001823">
    <property type="protein sequence ID" value="ACZ37791.1"/>
    <property type="molecule type" value="Genomic_DNA"/>
</dbReference>
<evidence type="ECO:0000313" key="3">
    <source>
        <dbReference type="Proteomes" id="UP000002027"/>
    </source>
</evidence>
<dbReference type="AlphaFoldDB" id="D1C730"/>
<dbReference type="InParanoid" id="D1C730"/>
<accession>D1C730</accession>
<organism evidence="2 3">
    <name type="scientific">Sphaerobacter thermophilus (strain ATCC 49802 / DSM 20745 / KCCM 41009 / NCIMB 13125 / S 6022)</name>
    <dbReference type="NCBI Taxonomy" id="479434"/>
    <lineage>
        <taxon>Bacteria</taxon>
        <taxon>Pseudomonadati</taxon>
        <taxon>Thermomicrobiota</taxon>
        <taxon>Thermomicrobia</taxon>
        <taxon>Sphaerobacterales</taxon>
        <taxon>Sphaerobacterineae</taxon>
        <taxon>Sphaerobacteraceae</taxon>
        <taxon>Sphaerobacter</taxon>
    </lineage>
</organism>
<dbReference type="RefSeq" id="WP_012870838.1">
    <property type="nucleotide sequence ID" value="NC_013523.1"/>
</dbReference>
<evidence type="ECO:0000313" key="2">
    <source>
        <dbReference type="EMBL" id="ACZ37791.1"/>
    </source>
</evidence>
<dbReference type="HOGENOM" id="CLU_2865542_0_0_0"/>
<reference evidence="2 3" key="2">
    <citation type="journal article" date="2010" name="Stand. Genomic Sci.">
        <title>Complete genome sequence of Desulfohalobium retbaense type strain (HR(100)).</title>
        <authorList>
            <person name="Spring S."/>
            <person name="Nolan M."/>
            <person name="Lapidus A."/>
            <person name="Glavina Del Rio T."/>
            <person name="Copeland A."/>
            <person name="Tice H."/>
            <person name="Cheng J.F."/>
            <person name="Lucas S."/>
            <person name="Land M."/>
            <person name="Chen F."/>
            <person name="Bruce D."/>
            <person name="Goodwin L."/>
            <person name="Pitluck S."/>
            <person name="Ivanova N."/>
            <person name="Mavromatis K."/>
            <person name="Mikhailova N."/>
            <person name="Pati A."/>
            <person name="Chen A."/>
            <person name="Palaniappan K."/>
            <person name="Hauser L."/>
            <person name="Chang Y.J."/>
            <person name="Jeffries C.D."/>
            <person name="Munk C."/>
            <person name="Kiss H."/>
            <person name="Chain P."/>
            <person name="Han C."/>
            <person name="Brettin T."/>
            <person name="Detter J.C."/>
            <person name="Schuler E."/>
            <person name="Goker M."/>
            <person name="Rohde M."/>
            <person name="Bristow J."/>
            <person name="Eisen J.A."/>
            <person name="Markowitz V."/>
            <person name="Hugenholtz P."/>
            <person name="Kyrpides N.C."/>
            <person name="Klenk H.P."/>
        </authorList>
    </citation>
    <scope>NUCLEOTIDE SEQUENCE [LARGE SCALE GENOMIC DNA]</scope>
    <source>
        <strain evidence="3">ATCC 49802 / DSM 20745 / S 6022</strain>
    </source>
</reference>
<evidence type="ECO:0000256" key="1">
    <source>
        <dbReference type="SAM" id="MobiDB-lite"/>
    </source>
</evidence>
<dbReference type="STRING" id="479434.Sthe_0352"/>
<dbReference type="KEGG" id="sti:Sthe_0352"/>
<name>D1C730_SPHTD</name>